<proteinExistence type="predicted"/>
<organism evidence="2 3">
    <name type="scientific">Ditylenchus dipsaci</name>
    <dbReference type="NCBI Taxonomy" id="166011"/>
    <lineage>
        <taxon>Eukaryota</taxon>
        <taxon>Metazoa</taxon>
        <taxon>Ecdysozoa</taxon>
        <taxon>Nematoda</taxon>
        <taxon>Chromadorea</taxon>
        <taxon>Rhabditida</taxon>
        <taxon>Tylenchina</taxon>
        <taxon>Tylenchomorpha</taxon>
        <taxon>Sphaerularioidea</taxon>
        <taxon>Anguinidae</taxon>
        <taxon>Anguininae</taxon>
        <taxon>Ditylenchus</taxon>
    </lineage>
</organism>
<evidence type="ECO:0000313" key="3">
    <source>
        <dbReference type="WBParaSite" id="jg8296"/>
    </source>
</evidence>
<dbReference type="Proteomes" id="UP000887574">
    <property type="component" value="Unplaced"/>
</dbReference>
<dbReference type="AlphaFoldDB" id="A0A915EM85"/>
<dbReference type="WBParaSite" id="jg8296">
    <property type="protein sequence ID" value="jg8296"/>
    <property type="gene ID" value="jg8296"/>
</dbReference>
<protein>
    <submittedName>
        <fullName evidence="3">Metallothionein</fullName>
    </submittedName>
</protein>
<evidence type="ECO:0000256" key="1">
    <source>
        <dbReference type="SAM" id="MobiDB-lite"/>
    </source>
</evidence>
<evidence type="ECO:0000313" key="2">
    <source>
        <dbReference type="Proteomes" id="UP000887574"/>
    </source>
</evidence>
<name>A0A915EM85_9BILA</name>
<feature type="compositionally biased region" description="Polar residues" evidence="1">
    <location>
        <begin position="31"/>
        <end position="54"/>
    </location>
</feature>
<reference evidence="3" key="1">
    <citation type="submission" date="2022-11" db="UniProtKB">
        <authorList>
            <consortium name="WormBaseParasite"/>
        </authorList>
    </citation>
    <scope>IDENTIFICATION</scope>
</reference>
<accession>A0A915EM85</accession>
<keyword evidence="2" id="KW-1185">Reference proteome</keyword>
<feature type="region of interest" description="Disordered" evidence="1">
    <location>
        <begin position="28"/>
        <end position="54"/>
    </location>
</feature>
<sequence length="127" mass="12922">MTAIITQPTDSCKINSQTSFVAAAEEADSGIASTSSGSDTTRLSTQPENSTENFAGTTVAETSNLYSAGSSKQSTDYGCADCSCCATANEADIMELCAHLCFCVACFESCNCGDCSGCADCDCSGCS</sequence>